<gene>
    <name evidence="5" type="ORF">R69776_00876</name>
</gene>
<dbReference type="InterPro" id="IPR014818">
    <property type="entry name" value="Phage/plasmid_primase_P4_C"/>
</dbReference>
<accession>A0ABN7KTJ7</accession>
<evidence type="ECO:0000256" key="2">
    <source>
        <dbReference type="ARBA" id="ARBA00022801"/>
    </source>
</evidence>
<dbReference type="Proteomes" id="UP000673821">
    <property type="component" value="Unassembled WGS sequence"/>
</dbReference>
<keyword evidence="1" id="KW-0547">Nucleotide-binding</keyword>
<keyword evidence="6" id="KW-1185">Reference proteome</keyword>
<feature type="domain" description="SF3 helicase" evidence="4">
    <location>
        <begin position="491"/>
        <end position="653"/>
    </location>
</feature>
<evidence type="ECO:0000256" key="1">
    <source>
        <dbReference type="ARBA" id="ARBA00022741"/>
    </source>
</evidence>
<organism evidence="5 6">
    <name type="scientific">Paraburkholderia nemoris</name>
    <dbReference type="NCBI Taxonomy" id="2793076"/>
    <lineage>
        <taxon>Bacteria</taxon>
        <taxon>Pseudomonadati</taxon>
        <taxon>Pseudomonadota</taxon>
        <taxon>Betaproteobacteria</taxon>
        <taxon>Burkholderiales</taxon>
        <taxon>Burkholderiaceae</taxon>
        <taxon>Paraburkholderia</taxon>
    </lineage>
</organism>
<dbReference type="PROSITE" id="PS51206">
    <property type="entry name" value="SF3_HELICASE_1"/>
    <property type="match status" value="1"/>
</dbReference>
<dbReference type="PANTHER" id="PTHR35372:SF2">
    <property type="entry name" value="SF3 HELICASE DOMAIN-CONTAINING PROTEIN"/>
    <property type="match status" value="1"/>
</dbReference>
<keyword evidence="2" id="KW-0378">Hydrolase</keyword>
<evidence type="ECO:0000259" key="4">
    <source>
        <dbReference type="PROSITE" id="PS51206"/>
    </source>
</evidence>
<dbReference type="SUPFAM" id="SSF52540">
    <property type="entry name" value="P-loop containing nucleoside triphosphate hydrolases"/>
    <property type="match status" value="1"/>
</dbReference>
<comment type="caution">
    <text evidence="5">The sequence shown here is derived from an EMBL/GenBank/DDBJ whole genome shotgun (WGS) entry which is preliminary data.</text>
</comment>
<dbReference type="InterPro" id="IPR051620">
    <property type="entry name" value="ORF904-like_C"/>
</dbReference>
<evidence type="ECO:0000313" key="6">
    <source>
        <dbReference type="Proteomes" id="UP000673821"/>
    </source>
</evidence>
<dbReference type="NCBIfam" id="TIGR01613">
    <property type="entry name" value="primase_Cterm"/>
    <property type="match status" value="1"/>
</dbReference>
<evidence type="ECO:0000256" key="3">
    <source>
        <dbReference type="ARBA" id="ARBA00022840"/>
    </source>
</evidence>
<dbReference type="Pfam" id="PF08706">
    <property type="entry name" value="D5_N"/>
    <property type="match status" value="1"/>
</dbReference>
<dbReference type="RefSeq" id="WP_200657850.1">
    <property type="nucleotide sequence ID" value="NZ_CAJNBH010000002.1"/>
</dbReference>
<dbReference type="Gene3D" id="3.40.50.300">
    <property type="entry name" value="P-loop containing nucleotide triphosphate hydrolases"/>
    <property type="match status" value="1"/>
</dbReference>
<protein>
    <recommendedName>
        <fullName evidence="4">SF3 helicase domain-containing protein</fullName>
    </recommendedName>
</protein>
<proteinExistence type="predicted"/>
<dbReference type="InterPro" id="IPR027417">
    <property type="entry name" value="P-loop_NTPase"/>
</dbReference>
<dbReference type="Pfam" id="PF08707">
    <property type="entry name" value="PriCT_2"/>
    <property type="match status" value="1"/>
</dbReference>
<dbReference type="Pfam" id="PF16793">
    <property type="entry name" value="RepB_primase"/>
    <property type="match status" value="1"/>
</dbReference>
<dbReference type="InterPro" id="IPR014015">
    <property type="entry name" value="Helicase_SF3_DNA-vir"/>
</dbReference>
<dbReference type="InterPro" id="IPR039459">
    <property type="entry name" value="RepB-like_DNA_primase_dom"/>
</dbReference>
<evidence type="ECO:0000313" key="5">
    <source>
        <dbReference type="EMBL" id="CAE6706165.1"/>
    </source>
</evidence>
<dbReference type="EMBL" id="CAJNBH010000002">
    <property type="protein sequence ID" value="CAE6706165.1"/>
    <property type="molecule type" value="Genomic_DNA"/>
</dbReference>
<dbReference type="InterPro" id="IPR006500">
    <property type="entry name" value="Helicase_put_C_phage/plasmid"/>
</dbReference>
<reference evidence="5 6" key="1">
    <citation type="submission" date="2021-02" db="EMBL/GenBank/DDBJ databases">
        <authorList>
            <person name="Vanwijnsberghe S."/>
        </authorList>
    </citation>
    <scope>NUCLEOTIDE SEQUENCE [LARGE SCALE GENOMIC DNA]</scope>
    <source>
        <strain evidence="5 6">R-69776</strain>
    </source>
</reference>
<sequence>MSKEDDLSMEIKPDCEALAVCRAVHGESDPFTIKWIHRNGDGQKIVEVIHTYGTLSEQAVHFAGAQASGWEAFMLVGLTSGEDLSQGSVRGTWAVGVDLDYEVDMSRWRNASYRPSLATNTSGGRQHLIWIFRQAVDNARFRKMAVALAHRFEGDVCFANLTQAIRLPGFANRKRGNEVKLSLFEPDRYYNYEELVAAFDVELISASLQALIPMLTRSLGVKVATDDEKRQRLADLRDALKHIDPDAYDTWIKVIGAASSLGDDGFKLVDEWSRRSNKYDEQRMQIAWKSFAAGSSASPASIFYMAAQSHWSNPGFRKPVTGHREVLGERSIGRMLAAKMYPDIAVGRMGHGDKQTLQALRWQGERYEAQDQYQFRSCVESYCAEFARSSESDANPVLAAAISKHSGDNRALDLLGRAALEFMLDASDRLQATKYPYFPVANGVLNLLSRELVLARIRPIAHHHSPVTFDSDASAPRFEAFLAQIFEGDTELIRFFLRLLGYMLLGKPTEHLFVIFHGPTGRNGKSVTVEVLMAIFGRFACTLGVSAVMVKSTMTDGPTPSIAKLEGKRLVSINEPNSKHRLDAGLVKQLTGGDRVAARALYGAEIEFLPEFTPIMVANSLPKISSDDDAIWRRIIVIPFLRTFSDEEIDLELKDKLLAELSGILNLLLEGLRDYLENGLQSPEKVRMAGNEQRKLADGFEAWREERTVPVEGKTQHKFLYEDYVAWTLVNRNYEKLTSREFGAKLKAAYERRDERHNVFYVGISLKDVSGIGGK</sequence>
<dbReference type="PANTHER" id="PTHR35372">
    <property type="entry name" value="ATP BINDING PROTEIN-RELATED"/>
    <property type="match status" value="1"/>
</dbReference>
<name>A0ABN7KTJ7_9BURK</name>
<dbReference type="Gene3D" id="3.30.70.1790">
    <property type="entry name" value="RepB DNA-primase, N-terminal domain"/>
    <property type="match status" value="1"/>
</dbReference>
<keyword evidence="3" id="KW-0067">ATP-binding</keyword>
<dbReference type="InterPro" id="IPR014819">
    <property type="entry name" value="PriCT_2"/>
</dbReference>